<dbReference type="SMART" id="SM00797">
    <property type="entry name" value="AHS2"/>
    <property type="match status" value="1"/>
</dbReference>
<dbReference type="GO" id="GO:0016787">
    <property type="term" value="F:hydrolase activity"/>
    <property type="evidence" value="ECO:0007669"/>
    <property type="project" value="UniProtKB-KW"/>
</dbReference>
<organism evidence="5 6">
    <name type="scientific">Paraburkholderia lacunae</name>
    <dbReference type="NCBI Taxonomy" id="2211104"/>
    <lineage>
        <taxon>Bacteria</taxon>
        <taxon>Pseudomonadati</taxon>
        <taxon>Pseudomonadota</taxon>
        <taxon>Betaproteobacteria</taxon>
        <taxon>Burkholderiales</taxon>
        <taxon>Burkholderiaceae</taxon>
        <taxon>Paraburkholderia</taxon>
    </lineage>
</organism>
<dbReference type="Pfam" id="PF02626">
    <property type="entry name" value="CT_A_B"/>
    <property type="match status" value="1"/>
</dbReference>
<comment type="caution">
    <text evidence="5">The sequence shown here is derived from an EMBL/GenBank/DDBJ whole genome shotgun (WGS) entry which is preliminary data.</text>
</comment>
<accession>A0A370NBI3</accession>
<sequence>MSIEVIKPGALSTFQDLGRVGHQHLGIPVNGVMDERAHRLANALVGNAPTVPTLEITLMGPTLRFHEKATIAFCGGNLDCQLDGQPLFSDCALEVPAGCDISFGTRYAGLRTYFAVRGGFSIEPVMGSASTFARGGYGGHAGRPLKKGDMLFTQESFTCRSASLSLETVFAEDVLLSHDAPIRITPGREWRYFTANARRTLEHETYQITAQSDRMGYRLQGPVLSLVARREVVSEAVGFGAIQVPADGRPIILMADRQTTGGYPKIAHVCAVDLPRLAQRIPGDDVRFELVDLAEAQRLFLSQERSFAQLAHWCRA</sequence>
<reference evidence="6" key="1">
    <citation type="submission" date="2018-05" db="EMBL/GenBank/DDBJ databases">
        <authorList>
            <person name="Feng T."/>
        </authorList>
    </citation>
    <scope>NUCLEOTIDE SEQUENCE [LARGE SCALE GENOMIC DNA]</scope>
    <source>
        <strain evidence="6">S27</strain>
    </source>
</reference>
<dbReference type="AlphaFoldDB" id="A0A370NBI3"/>
<keyword evidence="2" id="KW-0378">Hydrolase</keyword>
<evidence type="ECO:0000256" key="2">
    <source>
        <dbReference type="ARBA" id="ARBA00022801"/>
    </source>
</evidence>
<dbReference type="Proteomes" id="UP000254875">
    <property type="component" value="Unassembled WGS sequence"/>
</dbReference>
<evidence type="ECO:0000256" key="3">
    <source>
        <dbReference type="ARBA" id="ARBA00022840"/>
    </source>
</evidence>
<gene>
    <name evidence="5" type="ORF">DLM46_11635</name>
</gene>
<dbReference type="GO" id="GO:0005524">
    <property type="term" value="F:ATP binding"/>
    <property type="evidence" value="ECO:0007669"/>
    <property type="project" value="UniProtKB-KW"/>
</dbReference>
<evidence type="ECO:0000313" key="5">
    <source>
        <dbReference type="EMBL" id="RDK02878.1"/>
    </source>
</evidence>
<dbReference type="Gene3D" id="2.40.100.10">
    <property type="entry name" value="Cyclophilin-like"/>
    <property type="match status" value="1"/>
</dbReference>
<name>A0A370NBI3_9BURK</name>
<keyword evidence="1" id="KW-0547">Nucleotide-binding</keyword>
<evidence type="ECO:0000256" key="1">
    <source>
        <dbReference type="ARBA" id="ARBA00022741"/>
    </source>
</evidence>
<dbReference type="InterPro" id="IPR029000">
    <property type="entry name" value="Cyclophilin-like_dom_sf"/>
</dbReference>
<dbReference type="SUPFAM" id="SSF50891">
    <property type="entry name" value="Cyclophilin-like"/>
    <property type="match status" value="1"/>
</dbReference>
<proteinExistence type="predicted"/>
<dbReference type="NCBIfam" id="TIGR00724">
    <property type="entry name" value="urea_amlyse_rel"/>
    <property type="match status" value="1"/>
</dbReference>
<dbReference type="EMBL" id="QHKS01000006">
    <property type="protein sequence ID" value="RDK02878.1"/>
    <property type="molecule type" value="Genomic_DNA"/>
</dbReference>
<dbReference type="InterPro" id="IPR003778">
    <property type="entry name" value="CT_A_B"/>
</dbReference>
<dbReference type="OrthoDB" id="9768696at2"/>
<evidence type="ECO:0000259" key="4">
    <source>
        <dbReference type="SMART" id="SM00797"/>
    </source>
</evidence>
<dbReference type="PANTHER" id="PTHR43309:SF5">
    <property type="entry name" value="5-OXOPROLINASE SUBUNIT C"/>
    <property type="match status" value="1"/>
</dbReference>
<evidence type="ECO:0000313" key="6">
    <source>
        <dbReference type="Proteomes" id="UP000254875"/>
    </source>
</evidence>
<dbReference type="InterPro" id="IPR052708">
    <property type="entry name" value="PxpC"/>
</dbReference>
<keyword evidence="6" id="KW-1185">Reference proteome</keyword>
<dbReference type="PANTHER" id="PTHR43309">
    <property type="entry name" value="5-OXOPROLINASE SUBUNIT C"/>
    <property type="match status" value="1"/>
</dbReference>
<feature type="domain" description="Carboxyltransferase" evidence="4">
    <location>
        <begin position="24"/>
        <end position="306"/>
    </location>
</feature>
<protein>
    <submittedName>
        <fullName evidence="5">Carboxylase</fullName>
    </submittedName>
</protein>
<keyword evidence="3" id="KW-0067">ATP-binding</keyword>
<dbReference type="RefSeq" id="WP_115100903.1">
    <property type="nucleotide sequence ID" value="NZ_QHKS01000006.1"/>
</dbReference>